<evidence type="ECO:0000313" key="1">
    <source>
        <dbReference type="EMBL" id="KAG9224015.1"/>
    </source>
</evidence>
<accession>A0ACB7J1B5</accession>
<proteinExistence type="predicted"/>
<dbReference type="EMBL" id="WQMT02000004">
    <property type="protein sequence ID" value="KAG9224015.1"/>
    <property type="molecule type" value="Genomic_DNA"/>
</dbReference>
<gene>
    <name evidence="1" type="ORF">CCMSSC00406_0004369</name>
</gene>
<dbReference type="Proteomes" id="UP000824881">
    <property type="component" value="Unassembled WGS sequence"/>
</dbReference>
<evidence type="ECO:0000313" key="2">
    <source>
        <dbReference type="Proteomes" id="UP000824881"/>
    </source>
</evidence>
<reference evidence="1 2" key="1">
    <citation type="journal article" date="2021" name="Appl. Environ. Microbiol.">
        <title>Genetic linkage and physical mapping for an oyster mushroom Pleurotus cornucopiae and QTL analysis for the trait cap color.</title>
        <authorList>
            <person name="Zhang Y."/>
            <person name="Gao W."/>
            <person name="Sonnenberg A."/>
            <person name="Chen Q."/>
            <person name="Zhang J."/>
            <person name="Huang C."/>
        </authorList>
    </citation>
    <scope>NUCLEOTIDE SEQUENCE [LARGE SCALE GENOMIC DNA]</scope>
    <source>
        <strain evidence="1">CCMSSC00406</strain>
    </source>
</reference>
<organism evidence="1 2">
    <name type="scientific">Pleurotus cornucopiae</name>
    <name type="common">Cornucopia mushroom</name>
    <dbReference type="NCBI Taxonomy" id="5321"/>
    <lineage>
        <taxon>Eukaryota</taxon>
        <taxon>Fungi</taxon>
        <taxon>Dikarya</taxon>
        <taxon>Basidiomycota</taxon>
        <taxon>Agaricomycotina</taxon>
        <taxon>Agaricomycetes</taxon>
        <taxon>Agaricomycetidae</taxon>
        <taxon>Agaricales</taxon>
        <taxon>Pleurotineae</taxon>
        <taxon>Pleurotaceae</taxon>
        <taxon>Pleurotus</taxon>
    </lineage>
</organism>
<comment type="caution">
    <text evidence="1">The sequence shown here is derived from an EMBL/GenBank/DDBJ whole genome shotgun (WGS) entry which is preliminary data.</text>
</comment>
<sequence length="564" mass="60797">MAYDSLLQGYENAAPLPTDFNADGKSLYNPPGPKSPAYDEFPKPIDSSNNGFDFHIYYMPTVAAEAKYARELHERIRREFPELRIYRFWDKPVGPHPTAMFEVNTFTPHQTGTLFAWLTLNGTCEFWMSWLMHEIKKQAQMHADGLEFTRDPSASKGNALDDQMAQACSRPPSSPARTMSPQILDNALGAVGHTPLIRLDKIAKLNGLKLGKLEYTSVGGSVKDRIAKAMVEAAEAEGKLIPGKSVVIEPTSGNTGIGLAMACAIKGYSVIITMPNKMSLEKEAALRALGAEVIRTPTEAAWDSPESHIGSRPYDLSGCFANNPLAHELTTGPEIIEAVVSTPSTPAHLSSGKVDVLVAGAGTGGTITGISRAIKKTHNKDCVVVGADPRGSILALPAELNNEDEGLPYVVEGIGYDFIPDVLSREANDIDVWIKTSDEDSFPAVQMIMRNEGLLVGGSSGSSLSAALQWLKGDEGKHIAETPGKNVVVVLPDGIRNYMSKSWFLKIAMEAEPTPLAKTIKDILHPVDPTPGKVHAIAAEDLGKIRPMSRSSVPEAQRGSVPSH</sequence>
<name>A0ACB7J1B5_PLECO</name>
<keyword evidence="2" id="KW-1185">Reference proteome</keyword>
<protein>
    <submittedName>
        <fullName evidence="1">Uncharacterized protein</fullName>
    </submittedName>
</protein>